<comment type="caution">
    <text evidence="2">The sequence shown here is derived from an EMBL/GenBank/DDBJ whole genome shotgun (WGS) entry which is preliminary data.</text>
</comment>
<gene>
    <name evidence="2" type="ORF">OKA104_LOCUS9132</name>
    <name evidence="1" type="ORF">VCS650_LOCUS19607</name>
</gene>
<dbReference type="EMBL" id="CAJNON010000196">
    <property type="protein sequence ID" value="CAF1091874.1"/>
    <property type="molecule type" value="Genomic_DNA"/>
</dbReference>
<dbReference type="Proteomes" id="UP000663891">
    <property type="component" value="Unassembled WGS sequence"/>
</dbReference>
<evidence type="ECO:0000313" key="2">
    <source>
        <dbReference type="EMBL" id="CAF3649839.1"/>
    </source>
</evidence>
<proteinExistence type="predicted"/>
<protein>
    <submittedName>
        <fullName evidence="2">Uncharacterized protein</fullName>
    </submittedName>
</protein>
<organism evidence="2 3">
    <name type="scientific">Adineta steineri</name>
    <dbReference type="NCBI Taxonomy" id="433720"/>
    <lineage>
        <taxon>Eukaryota</taxon>
        <taxon>Metazoa</taxon>
        <taxon>Spiralia</taxon>
        <taxon>Gnathifera</taxon>
        <taxon>Rotifera</taxon>
        <taxon>Eurotatoria</taxon>
        <taxon>Bdelloidea</taxon>
        <taxon>Adinetida</taxon>
        <taxon>Adinetidae</taxon>
        <taxon>Adineta</taxon>
    </lineage>
</organism>
<sequence length="97" mass="11227">MTTITLSSNLKKRCMISILTNQSSIVNYKKQNLSDLVNDIYIEEQQRQETIINIAILLRKVGDQIDEQFHINNTSSSSNQRIMTFMNCLSHVLSFFL</sequence>
<evidence type="ECO:0000313" key="1">
    <source>
        <dbReference type="EMBL" id="CAF1091874.1"/>
    </source>
</evidence>
<name>A0A818RE05_9BILA</name>
<dbReference type="Proteomes" id="UP000663881">
    <property type="component" value="Unassembled WGS sequence"/>
</dbReference>
<dbReference type="AlphaFoldDB" id="A0A818RE05"/>
<reference evidence="2" key="1">
    <citation type="submission" date="2021-02" db="EMBL/GenBank/DDBJ databases">
        <authorList>
            <person name="Nowell W R."/>
        </authorList>
    </citation>
    <scope>NUCLEOTIDE SEQUENCE</scope>
</reference>
<accession>A0A818RE05</accession>
<dbReference type="OrthoDB" id="10296313at2759"/>
<dbReference type="EMBL" id="CAJOAY010000382">
    <property type="protein sequence ID" value="CAF3649839.1"/>
    <property type="molecule type" value="Genomic_DNA"/>
</dbReference>
<evidence type="ECO:0000313" key="3">
    <source>
        <dbReference type="Proteomes" id="UP000663881"/>
    </source>
</evidence>